<keyword evidence="3" id="KW-0540">Nuclease</keyword>
<keyword evidence="4" id="KW-0255">Endonuclease</keyword>
<dbReference type="InterPro" id="IPR000026">
    <property type="entry name" value="N1-like"/>
</dbReference>
<dbReference type="EMBL" id="KV907493">
    <property type="protein sequence ID" value="OOG01226.1"/>
    <property type="molecule type" value="Genomic_DNA"/>
</dbReference>
<dbReference type="OMA" id="CYWASDI"/>
<dbReference type="EMBL" id="KV907493">
    <property type="protein sequence ID" value="OOG00254.1"/>
    <property type="molecule type" value="Genomic_DNA"/>
</dbReference>
<accession>A0A1R3S393</accession>
<dbReference type="GO" id="GO:0046589">
    <property type="term" value="F:ribonuclease T1 activity"/>
    <property type="evidence" value="ECO:0007669"/>
    <property type="project" value="UniProtKB-EC"/>
</dbReference>
<dbReference type="GO" id="GO:0003723">
    <property type="term" value="F:RNA binding"/>
    <property type="evidence" value="ECO:0007669"/>
    <property type="project" value="InterPro"/>
</dbReference>
<dbReference type="Pfam" id="PF00545">
    <property type="entry name" value="Ribonuclease"/>
    <property type="match status" value="1"/>
</dbReference>
<dbReference type="Gene3D" id="3.10.450.30">
    <property type="entry name" value="Microbial ribonucleases"/>
    <property type="match status" value="1"/>
</dbReference>
<sequence length="162" mass="17824">MDINKHIHPLYLHSARRPTACQPTVIMFPIKTIISLLPLFLSVSLASPSARKNLEGRQSCDYTCGSTCYWASDVSAAQAQGYSLYESGETIHNYPHEYHDYEGFDFPVSGTYYEYPIMSDFDVYDGGSPGADRVIFNGNDELAGLITHTGASGDDFVACDSS</sequence>
<gene>
    <name evidence="9" type="ORF">ASPCADRAFT_135758</name>
    <name evidence="10" type="ORF">ASPCADRAFT_511297</name>
</gene>
<organism evidence="10 11">
    <name type="scientific">Aspergillus carbonarius (strain ITEM 5010)</name>
    <dbReference type="NCBI Taxonomy" id="602072"/>
    <lineage>
        <taxon>Eukaryota</taxon>
        <taxon>Fungi</taxon>
        <taxon>Dikarya</taxon>
        <taxon>Ascomycota</taxon>
        <taxon>Pezizomycotina</taxon>
        <taxon>Eurotiomycetes</taxon>
        <taxon>Eurotiomycetidae</taxon>
        <taxon>Eurotiales</taxon>
        <taxon>Aspergillaceae</taxon>
        <taxon>Aspergillus</taxon>
        <taxon>Aspergillus subgen. Circumdati</taxon>
    </lineage>
</organism>
<dbReference type="InterPro" id="IPR016191">
    <property type="entry name" value="Ribonuclease/ribotoxin"/>
</dbReference>
<keyword evidence="11" id="KW-1185">Reference proteome</keyword>
<comment type="catalytic activity">
    <reaction evidence="8">
        <text>[RNA] containing guanosine + H2O = an [RNA fragment]-3'-guanosine-3'-phosphate + a 5'-hydroxy-ribonucleotide-3'-[RNA fragment].</text>
        <dbReference type="EC" id="4.6.1.24"/>
    </reaction>
</comment>
<evidence type="ECO:0000256" key="7">
    <source>
        <dbReference type="ARBA" id="ARBA00023239"/>
    </source>
</evidence>
<reference evidence="10" key="1">
    <citation type="submission" date="2016-12" db="EMBL/GenBank/DDBJ databases">
        <authorList>
            <consortium name="DOE Joint Genome Institute"/>
            <person name="Riley R."/>
            <person name="Kuo A."/>
            <person name="Sun H."/>
            <person name="Pangilinan J."/>
            <person name="Culley D."/>
            <person name="Salamov A."/>
            <person name="Magnuson J."/>
            <person name="Bruno K."/>
            <person name="Henrissat B."/>
            <person name="Berka R."/>
            <person name="Tsang A."/>
            <person name="Barry K."/>
            <person name="lapidus A."/>
            <person name="Martin J."/>
            <person name="Lindquist E."/>
            <person name="Wang Z."/>
            <person name="Baker S."/>
            <person name="Grigoriev I."/>
            <person name="Nordberg H.P."/>
            <person name="Cantor M.N."/>
            <person name="Hua S.X."/>
        </authorList>
    </citation>
    <scope>NUCLEOTIDE SEQUENCE [LARGE SCALE GENOMIC DNA]</scope>
    <source>
        <strain evidence="10">ITEM 5010</strain>
    </source>
</reference>
<dbReference type="PANTHER" id="PTHR42104:SF1">
    <property type="entry name" value="EXTRACELLULAR GUANYL-SPECIFIC RIBONUCLEASE RNTA (AFU_ORTHOLOGUE AFUA_4G03230)"/>
    <property type="match status" value="1"/>
</dbReference>
<dbReference type="AlphaFoldDB" id="A0A1R3S393"/>
<dbReference type="SUPFAM" id="SSF53933">
    <property type="entry name" value="Microbial ribonucleases"/>
    <property type="match status" value="1"/>
</dbReference>
<evidence type="ECO:0000256" key="1">
    <source>
        <dbReference type="ARBA" id="ARBA00009006"/>
    </source>
</evidence>
<dbReference type="CDD" id="cd00606">
    <property type="entry name" value="fungal_RNase"/>
    <property type="match status" value="1"/>
</dbReference>
<name>A0A1R3S393_ASPC5</name>
<evidence type="ECO:0000256" key="3">
    <source>
        <dbReference type="ARBA" id="ARBA00022722"/>
    </source>
</evidence>
<evidence type="ECO:0000256" key="4">
    <source>
        <dbReference type="ARBA" id="ARBA00022759"/>
    </source>
</evidence>
<evidence type="ECO:0000313" key="10">
    <source>
        <dbReference type="EMBL" id="OOG01226.1"/>
    </source>
</evidence>
<keyword evidence="7" id="KW-0456">Lyase</keyword>
<dbReference type="VEuPathDB" id="FungiDB:ASPCADRAFT_511297"/>
<evidence type="ECO:0000256" key="2">
    <source>
        <dbReference type="ARBA" id="ARBA00012549"/>
    </source>
</evidence>
<keyword evidence="6" id="KW-1015">Disulfide bond</keyword>
<evidence type="ECO:0000313" key="9">
    <source>
        <dbReference type="EMBL" id="OOG00254.1"/>
    </source>
</evidence>
<evidence type="ECO:0000313" key="11">
    <source>
        <dbReference type="Proteomes" id="UP000188318"/>
    </source>
</evidence>
<evidence type="ECO:0000256" key="6">
    <source>
        <dbReference type="ARBA" id="ARBA00023157"/>
    </source>
</evidence>
<dbReference type="GO" id="GO:0016787">
    <property type="term" value="F:hydrolase activity"/>
    <property type="evidence" value="ECO:0007669"/>
    <property type="project" value="UniProtKB-KW"/>
</dbReference>
<comment type="similarity">
    <text evidence="1">Belongs to the ribonuclease N1/T1 family.</text>
</comment>
<proteinExistence type="inferred from homology"/>
<evidence type="ECO:0000256" key="5">
    <source>
        <dbReference type="ARBA" id="ARBA00022801"/>
    </source>
</evidence>
<dbReference type="OrthoDB" id="5425539at2759"/>
<dbReference type="EC" id="4.6.1.24" evidence="2"/>
<reference evidence="11" key="2">
    <citation type="journal article" date="2017" name="Genome Biol.">
        <title>Comparative genomics reveals high biological diversity and specific adaptations in the industrially and medically important fungal genus Aspergillus.</title>
        <authorList>
            <person name="de Vries R.P."/>
            <person name="Riley R."/>
            <person name="Wiebenga A."/>
            <person name="Aguilar-Osorio G."/>
            <person name="Amillis S."/>
            <person name="Uchima C.A."/>
            <person name="Anderluh G."/>
            <person name="Asadollahi M."/>
            <person name="Askin M."/>
            <person name="Barry K."/>
            <person name="Battaglia E."/>
            <person name="Bayram O."/>
            <person name="Benocci T."/>
            <person name="Braus-Stromeyer S.A."/>
            <person name="Caldana C."/>
            <person name="Canovas D."/>
            <person name="Cerqueira G.C."/>
            <person name="Chen F."/>
            <person name="Chen W."/>
            <person name="Choi C."/>
            <person name="Clum A."/>
            <person name="Dos Santos R.A."/>
            <person name="Damasio A.R."/>
            <person name="Diallinas G."/>
            <person name="Emri T."/>
            <person name="Fekete E."/>
            <person name="Flipphi M."/>
            <person name="Freyberg S."/>
            <person name="Gallo A."/>
            <person name="Gournas C."/>
            <person name="Habgood R."/>
            <person name="Hainaut M."/>
            <person name="Harispe M.L."/>
            <person name="Henrissat B."/>
            <person name="Hilden K.S."/>
            <person name="Hope R."/>
            <person name="Hossain A."/>
            <person name="Karabika E."/>
            <person name="Karaffa L."/>
            <person name="Karanyi Z."/>
            <person name="Krasevec N."/>
            <person name="Kuo A."/>
            <person name="Kusch H."/>
            <person name="LaButti K."/>
            <person name="Lagendijk E.L."/>
            <person name="Lapidus A."/>
            <person name="Levasseur A."/>
            <person name="Lindquist E."/>
            <person name="Lipzen A."/>
            <person name="Logrieco A.F."/>
            <person name="MacCabe A."/>
            <person name="Maekelae M.R."/>
            <person name="Malavazi I."/>
            <person name="Melin P."/>
            <person name="Meyer V."/>
            <person name="Mielnichuk N."/>
            <person name="Miskei M."/>
            <person name="Molnar A.P."/>
            <person name="Mule G."/>
            <person name="Ngan C.Y."/>
            <person name="Orejas M."/>
            <person name="Orosz E."/>
            <person name="Ouedraogo J.P."/>
            <person name="Overkamp K.M."/>
            <person name="Park H.-S."/>
            <person name="Perrone G."/>
            <person name="Piumi F."/>
            <person name="Punt P.J."/>
            <person name="Ram A.F."/>
            <person name="Ramon A."/>
            <person name="Rauscher S."/>
            <person name="Record E."/>
            <person name="Riano-Pachon D.M."/>
            <person name="Robert V."/>
            <person name="Roehrig J."/>
            <person name="Ruller R."/>
            <person name="Salamov A."/>
            <person name="Salih N.S."/>
            <person name="Samson R.A."/>
            <person name="Sandor E."/>
            <person name="Sanguinetti M."/>
            <person name="Schuetze T."/>
            <person name="Sepcic K."/>
            <person name="Shelest E."/>
            <person name="Sherlock G."/>
            <person name="Sophianopoulou V."/>
            <person name="Squina F.M."/>
            <person name="Sun H."/>
            <person name="Susca A."/>
            <person name="Todd R.B."/>
            <person name="Tsang A."/>
            <person name="Unkles S.E."/>
            <person name="van de Wiele N."/>
            <person name="van Rossen-Uffink D."/>
            <person name="Oliveira J.V."/>
            <person name="Vesth T.C."/>
            <person name="Visser J."/>
            <person name="Yu J.-H."/>
            <person name="Zhou M."/>
            <person name="Andersen M.R."/>
            <person name="Archer D.B."/>
            <person name="Baker S.E."/>
            <person name="Benoit I."/>
            <person name="Brakhage A.A."/>
            <person name="Braus G.H."/>
            <person name="Fischer R."/>
            <person name="Frisvad J.C."/>
            <person name="Goldman G.H."/>
            <person name="Houbraken J."/>
            <person name="Oakley B."/>
            <person name="Pocsi I."/>
            <person name="Scazzocchio C."/>
            <person name="Seiboth B."/>
            <person name="vanKuyk P.A."/>
            <person name="Wortman J."/>
            <person name="Dyer P.S."/>
            <person name="Grigoriev I.V."/>
        </authorList>
    </citation>
    <scope>NUCLEOTIDE SEQUENCE [LARGE SCALE GENOMIC DNA]</scope>
    <source>
        <strain evidence="11">ITEM 5010</strain>
    </source>
</reference>
<protein>
    <recommendedName>
        <fullName evidence="2">ribonuclease T1</fullName>
        <ecNumber evidence="2">4.6.1.24</ecNumber>
    </recommendedName>
</protein>
<evidence type="ECO:0000256" key="8">
    <source>
        <dbReference type="ARBA" id="ARBA00034015"/>
    </source>
</evidence>
<dbReference type="PANTHER" id="PTHR42104">
    <property type="entry name" value="EXTRACELLULAR GUANYL-SPECIFIC RIBONUCLEASE RNTA (AFU_ORTHOLOGUE AFUA_4G03230)"/>
    <property type="match status" value="1"/>
</dbReference>
<dbReference type="VEuPathDB" id="FungiDB:ASPCADRAFT_135758"/>
<keyword evidence="5" id="KW-0378">Hydrolase</keyword>
<dbReference type="Proteomes" id="UP000188318">
    <property type="component" value="Unassembled WGS sequence"/>
</dbReference>